<keyword evidence="8 10" id="KW-0521">NADP</keyword>
<evidence type="ECO:0000256" key="6">
    <source>
        <dbReference type="ARBA" id="ARBA00022694"/>
    </source>
</evidence>
<keyword evidence="5 10" id="KW-0808">Transferase</keyword>
<protein>
    <recommendedName>
        <fullName evidence="10">Methylenetetrahydrofolate--tRNA-(uracil-5-)-methyltransferase TrmFO</fullName>
        <ecNumber evidence="10">2.1.1.74</ecNumber>
    </recommendedName>
    <alternativeName>
        <fullName evidence="10">Folate-dependent tRNA (uracil-5-)-methyltransferase</fullName>
    </alternativeName>
    <alternativeName>
        <fullName evidence="10">Folate-dependent tRNA(M-5-U54)-methyltransferase</fullName>
    </alternativeName>
</protein>
<dbReference type="AlphaFoldDB" id="G7WE82"/>
<organism evidence="12 13">
    <name type="scientific">Desulfosporosinus orientis (strain ATCC 19365 / DSM 765 / NCIMB 8382 / VKM B-1628 / Singapore I)</name>
    <name type="common">Desulfotomaculum orientis</name>
    <dbReference type="NCBI Taxonomy" id="768706"/>
    <lineage>
        <taxon>Bacteria</taxon>
        <taxon>Bacillati</taxon>
        <taxon>Bacillota</taxon>
        <taxon>Clostridia</taxon>
        <taxon>Eubacteriales</taxon>
        <taxon>Desulfitobacteriaceae</taxon>
        <taxon>Desulfosporosinus</taxon>
    </lineage>
</organism>
<keyword evidence="4 10" id="KW-0285">Flavoprotein</keyword>
<comment type="catalytic activity">
    <reaction evidence="10">
        <text>uridine(54) in tRNA + (6R)-5,10-methylene-5,6,7,8-tetrahydrofolate + NADPH + H(+) = 5-methyluridine(54) in tRNA + (6S)-5,6,7,8-tetrahydrofolate + NADP(+)</text>
        <dbReference type="Rhea" id="RHEA:62372"/>
        <dbReference type="Rhea" id="RHEA-COMP:10167"/>
        <dbReference type="Rhea" id="RHEA-COMP:10193"/>
        <dbReference type="ChEBI" id="CHEBI:15378"/>
        <dbReference type="ChEBI" id="CHEBI:15636"/>
        <dbReference type="ChEBI" id="CHEBI:57453"/>
        <dbReference type="ChEBI" id="CHEBI:57783"/>
        <dbReference type="ChEBI" id="CHEBI:58349"/>
        <dbReference type="ChEBI" id="CHEBI:65315"/>
        <dbReference type="ChEBI" id="CHEBI:74447"/>
        <dbReference type="EC" id="2.1.1.74"/>
    </reaction>
</comment>
<evidence type="ECO:0000256" key="8">
    <source>
        <dbReference type="ARBA" id="ARBA00022857"/>
    </source>
</evidence>
<dbReference type="EMBL" id="CP003108">
    <property type="protein sequence ID" value="AET70058.1"/>
    <property type="molecule type" value="Genomic_DNA"/>
</dbReference>
<dbReference type="NCBIfam" id="TIGR00137">
    <property type="entry name" value="gid_trmFO"/>
    <property type="match status" value="1"/>
</dbReference>
<evidence type="ECO:0000256" key="3">
    <source>
        <dbReference type="ARBA" id="ARBA00022603"/>
    </source>
</evidence>
<dbReference type="Gene3D" id="3.50.50.60">
    <property type="entry name" value="FAD/NAD(P)-binding domain"/>
    <property type="match status" value="2"/>
</dbReference>
<keyword evidence="7 10" id="KW-0274">FAD</keyword>
<keyword evidence="9 10" id="KW-0520">NAD</keyword>
<dbReference type="KEGG" id="dor:Desor_4654"/>
<dbReference type="SUPFAM" id="SSF51905">
    <property type="entry name" value="FAD/NAD(P)-binding domain"/>
    <property type="match status" value="1"/>
</dbReference>
<evidence type="ECO:0000256" key="9">
    <source>
        <dbReference type="ARBA" id="ARBA00023027"/>
    </source>
</evidence>
<dbReference type="GO" id="GO:0002098">
    <property type="term" value="P:tRNA wobble uridine modification"/>
    <property type="evidence" value="ECO:0007669"/>
    <property type="project" value="TreeGrafter"/>
</dbReference>
<dbReference type="HAMAP" id="MF_01037">
    <property type="entry name" value="TrmFO"/>
    <property type="match status" value="1"/>
</dbReference>
<sequence length="443" mass="48588">MMEHSVTVIGAGLAGSEAAWQLAERGVKVELFEMRPVKTTPAHKTDQFAELVCSNSLRGAGIENAVGLLKEEMRRLGSLIMSAADHNAVPAGGALAVDRELFSSEITKRLSGHPNVCIHRQEVEKIPDGLTVVASGPLTSDCLAEAIQRLTGEEALSFYDAAAPIVTLESIDLNKAFWASRYDKGDADYLNCPMTREEYELFHKALTEAEMADVQGFEQGKVFEGCLPVEVMAKRGPQTLTFGPLKPVGLVDPRTGKKSFAVVQLRKENQTGTLFNLVGFQTHLKWGEQKRVFSLIPGLDKAEFVRYGVMHRNTFLNAPKVLKADFSLRNNPDLFFAGQMTGVEGYVESAASGLLAGLNAWRRLQRQSTLVFPPETTLGGLARHLEGSPSQSFQPMNINFGLLPPLAVRIKDKRLKNTKISERALESLQEFCGREGVSRQPCS</sequence>
<dbReference type="InterPro" id="IPR002218">
    <property type="entry name" value="MnmG-rel"/>
</dbReference>
<comment type="similarity">
    <text evidence="10">Belongs to the MnmG family. TrmFO subfamily.</text>
</comment>
<comment type="catalytic activity">
    <reaction evidence="10">
        <text>uridine(54) in tRNA + (6R)-5,10-methylene-5,6,7,8-tetrahydrofolate + NADH + H(+) = 5-methyluridine(54) in tRNA + (6S)-5,6,7,8-tetrahydrofolate + NAD(+)</text>
        <dbReference type="Rhea" id="RHEA:16873"/>
        <dbReference type="Rhea" id="RHEA-COMP:10167"/>
        <dbReference type="Rhea" id="RHEA-COMP:10193"/>
        <dbReference type="ChEBI" id="CHEBI:15378"/>
        <dbReference type="ChEBI" id="CHEBI:15636"/>
        <dbReference type="ChEBI" id="CHEBI:57453"/>
        <dbReference type="ChEBI" id="CHEBI:57540"/>
        <dbReference type="ChEBI" id="CHEBI:57945"/>
        <dbReference type="ChEBI" id="CHEBI:65315"/>
        <dbReference type="ChEBI" id="CHEBI:74447"/>
        <dbReference type="EC" id="2.1.1.74"/>
    </reaction>
</comment>
<comment type="function">
    <text evidence="10">Catalyzes the folate-dependent formation of 5-methyl-uridine at position 54 (M-5-U54) in all tRNAs.</text>
</comment>
<evidence type="ECO:0000256" key="4">
    <source>
        <dbReference type="ARBA" id="ARBA00022630"/>
    </source>
</evidence>
<dbReference type="PATRIC" id="fig|768706.3.peg.4732"/>
<name>G7WE82_DESOD</name>
<evidence type="ECO:0000256" key="5">
    <source>
        <dbReference type="ARBA" id="ARBA00022679"/>
    </source>
</evidence>
<dbReference type="GO" id="GO:0005829">
    <property type="term" value="C:cytosol"/>
    <property type="evidence" value="ECO:0007669"/>
    <property type="project" value="TreeGrafter"/>
</dbReference>
<reference evidence="13" key="1">
    <citation type="submission" date="2011-11" db="EMBL/GenBank/DDBJ databases">
        <title>Complete sequence of Desulfosporosinus orientis DSM 765.</title>
        <authorList>
            <person name="Lucas S."/>
            <person name="Han J."/>
            <person name="Lapidus A."/>
            <person name="Cheng J.-F."/>
            <person name="Goodwin L."/>
            <person name="Pitluck S."/>
            <person name="Peters L."/>
            <person name="Ovchinnikova G."/>
            <person name="Teshima H."/>
            <person name="Detter J.C."/>
            <person name="Han C."/>
            <person name="Tapia R."/>
            <person name="Land M."/>
            <person name="Hauser L."/>
            <person name="Kyrpides N."/>
            <person name="Ivanova N."/>
            <person name="Pagani I."/>
            <person name="Pester M."/>
            <person name="Spring S."/>
            <person name="Ollivier B."/>
            <person name="Rattei T."/>
            <person name="Klenk H.-P."/>
            <person name="Wagner M."/>
            <person name="Loy A."/>
            <person name="Woyke T."/>
        </authorList>
    </citation>
    <scope>NUCLEOTIDE SEQUENCE [LARGE SCALE GENOMIC DNA]</scope>
    <source>
        <strain evidence="13">ATCC 19365 / DSM 765 / NCIMB 8382 / VKM B-1628</strain>
    </source>
</reference>
<evidence type="ECO:0000313" key="13">
    <source>
        <dbReference type="Proteomes" id="UP000006346"/>
    </source>
</evidence>
<dbReference type="Pfam" id="PF01134">
    <property type="entry name" value="GIDA"/>
    <property type="match status" value="1"/>
</dbReference>
<dbReference type="InterPro" id="IPR004417">
    <property type="entry name" value="TrmFO"/>
</dbReference>
<dbReference type="FunFam" id="3.50.50.60:FF:000040">
    <property type="entry name" value="Methylenetetrahydrofolate--tRNA-(uracil-5-)-methyltransferase TrmFO"/>
    <property type="match status" value="1"/>
</dbReference>
<evidence type="ECO:0000256" key="10">
    <source>
        <dbReference type="HAMAP-Rule" id="MF_01037"/>
    </source>
</evidence>
<gene>
    <name evidence="10" type="primary">trmFO</name>
    <name evidence="12" type="ordered locus">Desor_4654</name>
</gene>
<reference evidence="12 13" key="2">
    <citation type="journal article" date="2012" name="J. Bacteriol.">
        <title>Complete genome sequences of Desulfosporosinus orientis DSM765T, Desulfosporosinus youngiae DSM17734T, Desulfosporosinus meridiei DSM13257T, and Desulfosporosinus acidiphilus DSM22704T.</title>
        <authorList>
            <person name="Pester M."/>
            <person name="Brambilla E."/>
            <person name="Alazard D."/>
            <person name="Rattei T."/>
            <person name="Weinmaier T."/>
            <person name="Han J."/>
            <person name="Lucas S."/>
            <person name="Lapidus A."/>
            <person name="Cheng J.F."/>
            <person name="Goodwin L."/>
            <person name="Pitluck S."/>
            <person name="Peters L."/>
            <person name="Ovchinnikova G."/>
            <person name="Teshima H."/>
            <person name="Detter J.C."/>
            <person name="Han C.S."/>
            <person name="Tapia R."/>
            <person name="Land M.L."/>
            <person name="Hauser L."/>
            <person name="Kyrpides N.C."/>
            <person name="Ivanova N.N."/>
            <person name="Pagani I."/>
            <person name="Huntmann M."/>
            <person name="Wei C.L."/>
            <person name="Davenport K.W."/>
            <person name="Daligault H."/>
            <person name="Chain P.S."/>
            <person name="Chen A."/>
            <person name="Mavromatis K."/>
            <person name="Markowitz V."/>
            <person name="Szeto E."/>
            <person name="Mikhailova N."/>
            <person name="Pati A."/>
            <person name="Wagner M."/>
            <person name="Woyke T."/>
            <person name="Ollivier B."/>
            <person name="Klenk H.P."/>
            <person name="Spring S."/>
            <person name="Loy A."/>
        </authorList>
    </citation>
    <scope>NUCLEOTIDE SEQUENCE [LARGE SCALE GENOMIC DNA]</scope>
    <source>
        <strain evidence="13">ATCC 19365 / DSM 765 / NCIMB 8382 / VKM B-1628</strain>
    </source>
</reference>
<dbReference type="HOGENOM" id="CLU_033057_1_0_9"/>
<dbReference type="InterPro" id="IPR036188">
    <property type="entry name" value="FAD/NAD-bd_sf"/>
</dbReference>
<keyword evidence="2 10" id="KW-0963">Cytoplasm</keyword>
<evidence type="ECO:0000256" key="7">
    <source>
        <dbReference type="ARBA" id="ARBA00022827"/>
    </source>
</evidence>
<dbReference type="PROSITE" id="PS01281">
    <property type="entry name" value="GIDA_2"/>
    <property type="match status" value="1"/>
</dbReference>
<feature type="binding site" evidence="10">
    <location>
        <begin position="10"/>
        <end position="15"/>
    </location>
    <ligand>
        <name>FAD</name>
        <dbReference type="ChEBI" id="CHEBI:57692"/>
    </ligand>
</feature>
<comment type="subcellular location">
    <subcellularLocation>
        <location evidence="10">Cytoplasm</location>
    </subcellularLocation>
</comment>
<dbReference type="PANTHER" id="PTHR11806">
    <property type="entry name" value="GLUCOSE INHIBITED DIVISION PROTEIN A"/>
    <property type="match status" value="1"/>
</dbReference>
<evidence type="ECO:0000256" key="2">
    <source>
        <dbReference type="ARBA" id="ARBA00022490"/>
    </source>
</evidence>
<keyword evidence="3 10" id="KW-0489">Methyltransferase</keyword>
<dbReference type="STRING" id="768706.Desor_4654"/>
<dbReference type="GO" id="GO:0050660">
    <property type="term" value="F:flavin adenine dinucleotide binding"/>
    <property type="evidence" value="ECO:0007669"/>
    <property type="project" value="UniProtKB-UniRule"/>
</dbReference>
<dbReference type="PANTHER" id="PTHR11806:SF2">
    <property type="entry name" value="METHYLENETETRAHYDROFOLATE--TRNA-(URACIL-5-)-METHYLTRANSFERASE TRMFO"/>
    <property type="match status" value="1"/>
</dbReference>
<dbReference type="EC" id="2.1.1.74" evidence="10"/>
<keyword evidence="13" id="KW-1185">Reference proteome</keyword>
<dbReference type="InterPro" id="IPR040131">
    <property type="entry name" value="MnmG_N"/>
</dbReference>
<dbReference type="NCBIfam" id="NF003739">
    <property type="entry name" value="PRK05335.1"/>
    <property type="match status" value="1"/>
</dbReference>
<evidence type="ECO:0000313" key="12">
    <source>
        <dbReference type="EMBL" id="AET70058.1"/>
    </source>
</evidence>
<keyword evidence="6 10" id="KW-0819">tRNA processing</keyword>
<evidence type="ECO:0000259" key="11">
    <source>
        <dbReference type="Pfam" id="PF01134"/>
    </source>
</evidence>
<dbReference type="eggNOG" id="COG1206">
    <property type="taxonomic scope" value="Bacteria"/>
</dbReference>
<comment type="cofactor">
    <cofactor evidence="1 10">
        <name>FAD</name>
        <dbReference type="ChEBI" id="CHEBI:57692"/>
    </cofactor>
</comment>
<dbReference type="GO" id="GO:0030488">
    <property type="term" value="P:tRNA methylation"/>
    <property type="evidence" value="ECO:0007669"/>
    <property type="project" value="TreeGrafter"/>
</dbReference>
<dbReference type="GO" id="GO:0047151">
    <property type="term" value="F:tRNA (uracil(54)-C5)-methyltransferase activity, 5,10-methylenetetrahydrofolate-dependent"/>
    <property type="evidence" value="ECO:0007669"/>
    <property type="project" value="UniProtKB-UniRule"/>
</dbReference>
<evidence type="ECO:0000256" key="1">
    <source>
        <dbReference type="ARBA" id="ARBA00001974"/>
    </source>
</evidence>
<feature type="domain" description="MnmG N-terminal" evidence="11">
    <location>
        <begin position="6"/>
        <end position="367"/>
    </location>
</feature>
<dbReference type="InterPro" id="IPR020595">
    <property type="entry name" value="MnmG-rel_CS"/>
</dbReference>
<accession>G7WE82</accession>
<proteinExistence type="inferred from homology"/>
<dbReference type="Proteomes" id="UP000006346">
    <property type="component" value="Chromosome"/>
</dbReference>